<dbReference type="PANTHER" id="PTHR43174:SF1">
    <property type="entry name" value="UDP-N-ACETYLGLUCOSAMINE 2-EPIMERASE"/>
    <property type="match status" value="1"/>
</dbReference>
<keyword evidence="1" id="KW-0067">ATP-binding</keyword>
<evidence type="ECO:0000259" key="3">
    <source>
        <dbReference type="PROSITE" id="PS50975"/>
    </source>
</evidence>
<keyword evidence="2 4" id="KW-0413">Isomerase</keyword>
<dbReference type="PANTHER" id="PTHR43174">
    <property type="entry name" value="UDP-N-ACETYLGLUCOSAMINE 2-EPIMERASE"/>
    <property type="match status" value="1"/>
</dbReference>
<dbReference type="InterPro" id="IPR013815">
    <property type="entry name" value="ATP_grasp_subdomain_1"/>
</dbReference>
<dbReference type="Proteomes" id="UP001611548">
    <property type="component" value="Unassembled WGS sequence"/>
</dbReference>
<dbReference type="Pfam" id="PF02350">
    <property type="entry name" value="Epimerase_2"/>
    <property type="match status" value="1"/>
</dbReference>
<keyword evidence="1" id="KW-0547">Nucleotide-binding</keyword>
<dbReference type="Pfam" id="PF15632">
    <property type="entry name" value="ATPgrasp_Ter"/>
    <property type="match status" value="1"/>
</dbReference>
<dbReference type="EMBL" id="JBIRWE010000003">
    <property type="protein sequence ID" value="MFI1964306.1"/>
    <property type="molecule type" value="Genomic_DNA"/>
</dbReference>
<dbReference type="Gene3D" id="3.40.50.2000">
    <property type="entry name" value="Glycogen Phosphorylase B"/>
    <property type="match status" value="2"/>
</dbReference>
<comment type="similarity">
    <text evidence="2">Belongs to the UDP-N-acetylglucosamine 2-epimerase family.</text>
</comment>
<comment type="caution">
    <text evidence="4">The sequence shown here is derived from an EMBL/GenBank/DDBJ whole genome shotgun (WGS) entry which is preliminary data.</text>
</comment>
<dbReference type="InterPro" id="IPR011761">
    <property type="entry name" value="ATP-grasp"/>
</dbReference>
<protein>
    <submittedName>
        <fullName evidence="4">Non-hydrolyzing UDP-N-acetylglucosamine 2-epimerase</fullName>
        <ecNumber evidence="4">5.1.3.14</ecNumber>
    </submittedName>
</protein>
<dbReference type="SUPFAM" id="SSF53756">
    <property type="entry name" value="UDP-Glycosyltransferase/glycogen phosphorylase"/>
    <property type="match status" value="1"/>
</dbReference>
<dbReference type="RefSeq" id="WP_169790889.1">
    <property type="nucleotide sequence ID" value="NZ_JBIRWE010000003.1"/>
</dbReference>
<dbReference type="NCBIfam" id="TIGR00236">
    <property type="entry name" value="wecB"/>
    <property type="match status" value="1"/>
</dbReference>
<evidence type="ECO:0000256" key="2">
    <source>
        <dbReference type="RuleBase" id="RU003513"/>
    </source>
</evidence>
<sequence>MGGPAGTAIVEHLRTGPHRVLAADTEPDTAGHRLAGAQALLPRGTHPSYGAEVLRLVEAHRIEVIVPTVAEEVAALHDHVEPLLDLGCHVLIPEPRAVTACSDKYAFARVCAENGIPAPETVLAGEPAPQGPWIVKPRHGRGSRGVFPADTAAEAARLAGNAPDSIVQTRLAGREFTVDLLCGPDGEVVVQVPRWREQVRGGISSAGTAFRMPELEAQVELLVKALEFRGAANAQGCLAEDGSFAFFEMNPRFSGGLPISLLAGADIVEAYIALALGQPVPKESLAWEPGRRVVRYLTQAAPGPTSTPGSGEPPRNADLLARAAGEEDHRPVGRRRILVPLGTRPEIIKLAPVLMGLSAIHDIRVVFTGQHTTAALGDDMLTEFGIDPIERWTPDPRTAGSGAESLGALTSKAAGSLRRHRPDAVLVLGDTYTVPAFCLAGVAAQVPVVHLEAGLRSYNPLSREEANRRVAASLAALHLAPTERAAAVLRGEGIPAERIQVVGNPVLDALRSRGVLAAPVSERRGVLITVHRPTTVDVPERLAEVVRTVERLSREAGPVVFPVHPRTADRLRAFGLEEQLAATGAEILAPLPYTDLLRRLRHSQVVVTDSGGLQEEAAWLRVPAVVMRGSTPRWEGVEAGLARLSPVEHGAVCEAVAEVTAPRFVARLASLECPYGDGRTAEHTARVLGRSDVWERMSLREPDFTDGQVPTI</sequence>
<evidence type="ECO:0000256" key="1">
    <source>
        <dbReference type="PROSITE-ProRule" id="PRU00409"/>
    </source>
</evidence>
<evidence type="ECO:0000313" key="4">
    <source>
        <dbReference type="EMBL" id="MFI1964306.1"/>
    </source>
</evidence>
<dbReference type="InterPro" id="IPR029767">
    <property type="entry name" value="WecB-like"/>
</dbReference>
<feature type="domain" description="ATP-grasp" evidence="3">
    <location>
        <begin position="108"/>
        <end position="276"/>
    </location>
</feature>
<dbReference type="GO" id="GO:0008761">
    <property type="term" value="F:UDP-N-acetylglucosamine 2-epimerase activity"/>
    <property type="evidence" value="ECO:0007669"/>
    <property type="project" value="UniProtKB-EC"/>
</dbReference>
<dbReference type="SUPFAM" id="SSF56059">
    <property type="entry name" value="Glutathione synthetase ATP-binding domain-like"/>
    <property type="match status" value="1"/>
</dbReference>
<accession>A0ABW7UR11</accession>
<dbReference type="Gene3D" id="3.30.470.20">
    <property type="entry name" value="ATP-grasp fold, B domain"/>
    <property type="match status" value="1"/>
</dbReference>
<proteinExistence type="inferred from homology"/>
<dbReference type="CDD" id="cd03786">
    <property type="entry name" value="GTB_UDP-GlcNAc_2-Epimerase"/>
    <property type="match status" value="1"/>
</dbReference>
<name>A0ABW7UR11_9ACTN</name>
<dbReference type="Gene3D" id="3.40.50.20">
    <property type="match status" value="1"/>
</dbReference>
<dbReference type="Gene3D" id="3.30.1490.20">
    <property type="entry name" value="ATP-grasp fold, A domain"/>
    <property type="match status" value="1"/>
</dbReference>
<keyword evidence="5" id="KW-1185">Reference proteome</keyword>
<organism evidence="4 5">
    <name type="scientific">Streptomyces pathocidini</name>
    <dbReference type="NCBI Taxonomy" id="1650571"/>
    <lineage>
        <taxon>Bacteria</taxon>
        <taxon>Bacillati</taxon>
        <taxon>Actinomycetota</taxon>
        <taxon>Actinomycetes</taxon>
        <taxon>Kitasatosporales</taxon>
        <taxon>Streptomycetaceae</taxon>
        <taxon>Streptomyces</taxon>
    </lineage>
</organism>
<reference evidence="4 5" key="1">
    <citation type="submission" date="2024-10" db="EMBL/GenBank/DDBJ databases">
        <title>The Natural Products Discovery Center: Release of the First 8490 Sequenced Strains for Exploring Actinobacteria Biosynthetic Diversity.</title>
        <authorList>
            <person name="Kalkreuter E."/>
            <person name="Kautsar S.A."/>
            <person name="Yang D."/>
            <person name="Bader C.D."/>
            <person name="Teijaro C.N."/>
            <person name="Fluegel L."/>
            <person name="Davis C.M."/>
            <person name="Simpson J.R."/>
            <person name="Lauterbach L."/>
            <person name="Steele A.D."/>
            <person name="Gui C."/>
            <person name="Meng S."/>
            <person name="Li G."/>
            <person name="Viehrig K."/>
            <person name="Ye F."/>
            <person name="Su P."/>
            <person name="Kiefer A.F."/>
            <person name="Nichols A."/>
            <person name="Cepeda A.J."/>
            <person name="Yan W."/>
            <person name="Fan B."/>
            <person name="Jiang Y."/>
            <person name="Adhikari A."/>
            <person name="Zheng C.-J."/>
            <person name="Schuster L."/>
            <person name="Cowan T.M."/>
            <person name="Smanski M.J."/>
            <person name="Chevrette M.G."/>
            <person name="De Carvalho L.P.S."/>
            <person name="Shen B."/>
        </authorList>
    </citation>
    <scope>NUCLEOTIDE SEQUENCE [LARGE SCALE GENOMIC DNA]</scope>
    <source>
        <strain evidence="4 5">NPDC020327</strain>
    </source>
</reference>
<dbReference type="PROSITE" id="PS50975">
    <property type="entry name" value="ATP_GRASP"/>
    <property type="match status" value="1"/>
</dbReference>
<gene>
    <name evidence="4" type="primary">wecB</name>
    <name evidence="4" type="ORF">ACH429_09315</name>
</gene>
<dbReference type="EC" id="5.1.3.14" evidence="4"/>
<evidence type="ECO:0000313" key="5">
    <source>
        <dbReference type="Proteomes" id="UP001611548"/>
    </source>
</evidence>
<dbReference type="InterPro" id="IPR003331">
    <property type="entry name" value="UDP_GlcNAc_Epimerase_2_dom"/>
</dbReference>